<feature type="domain" description="Endonuclease/exonuclease/phosphatase" evidence="2">
    <location>
        <begin position="420"/>
        <end position="503"/>
    </location>
</feature>
<accession>G7YY92</accession>
<feature type="region of interest" description="Disordered" evidence="1">
    <location>
        <begin position="169"/>
        <end position="198"/>
    </location>
</feature>
<evidence type="ECO:0000313" key="4">
    <source>
        <dbReference type="Proteomes" id="UP000008909"/>
    </source>
</evidence>
<feature type="non-terminal residue" evidence="3">
    <location>
        <position position="1"/>
    </location>
</feature>
<dbReference type="Proteomes" id="UP000008909">
    <property type="component" value="Unassembled WGS sequence"/>
</dbReference>
<reference evidence="3" key="1">
    <citation type="journal article" date="2011" name="Genome Biol.">
        <title>The draft genome of the carcinogenic human liver fluke Clonorchis sinensis.</title>
        <authorList>
            <person name="Wang X."/>
            <person name="Chen W."/>
            <person name="Huang Y."/>
            <person name="Sun J."/>
            <person name="Men J."/>
            <person name="Liu H."/>
            <person name="Luo F."/>
            <person name="Guo L."/>
            <person name="Lv X."/>
            <person name="Deng C."/>
            <person name="Zhou C."/>
            <person name="Fan Y."/>
            <person name="Li X."/>
            <person name="Huang L."/>
            <person name="Hu Y."/>
            <person name="Liang C."/>
            <person name="Hu X."/>
            <person name="Xu J."/>
            <person name="Yu X."/>
        </authorList>
    </citation>
    <scope>NUCLEOTIDE SEQUENCE [LARGE SCALE GENOMIC DNA]</scope>
    <source>
        <strain evidence="3">Henan</strain>
    </source>
</reference>
<evidence type="ECO:0000256" key="1">
    <source>
        <dbReference type="SAM" id="MobiDB-lite"/>
    </source>
</evidence>
<protein>
    <recommendedName>
        <fullName evidence="2">Endonuclease/exonuclease/phosphatase domain-containing protein</fullName>
    </recommendedName>
</protein>
<evidence type="ECO:0000313" key="3">
    <source>
        <dbReference type="EMBL" id="GAA57921.1"/>
    </source>
</evidence>
<dbReference type="InterPro" id="IPR005135">
    <property type="entry name" value="Endo/exonuclease/phosphatase"/>
</dbReference>
<dbReference type="Pfam" id="PF03372">
    <property type="entry name" value="Exo_endo_phos"/>
    <property type="match status" value="1"/>
</dbReference>
<reference key="2">
    <citation type="submission" date="2011-10" db="EMBL/GenBank/DDBJ databases">
        <title>The genome and transcriptome sequence of Clonorchis sinensis provide insights into the carcinogenic liver fluke.</title>
        <authorList>
            <person name="Wang X."/>
            <person name="Huang Y."/>
            <person name="Chen W."/>
            <person name="Liu H."/>
            <person name="Guo L."/>
            <person name="Chen Y."/>
            <person name="Luo F."/>
            <person name="Zhou W."/>
            <person name="Sun J."/>
            <person name="Mao Q."/>
            <person name="Liang P."/>
            <person name="Zhou C."/>
            <person name="Tian Y."/>
            <person name="Men J."/>
            <person name="Lv X."/>
            <person name="Huang L."/>
            <person name="Zhou J."/>
            <person name="Hu Y."/>
            <person name="Li R."/>
            <person name="Zhang F."/>
            <person name="Lei H."/>
            <person name="Li X."/>
            <person name="Hu X."/>
            <person name="Liang C."/>
            <person name="Xu J."/>
            <person name="Wu Z."/>
            <person name="Yu X."/>
        </authorList>
    </citation>
    <scope>NUCLEOTIDE SEQUENCE</scope>
    <source>
        <strain>Henan</strain>
    </source>
</reference>
<dbReference type="Gene3D" id="3.60.10.10">
    <property type="entry name" value="Endonuclease/exonuclease/phosphatase"/>
    <property type="match status" value="1"/>
</dbReference>
<sequence length="510" mass="56016">FQDENDAVRLLTSQALLSSTEKFRTFKVKAARTRMQRQLTKKLLPSTPPSTNHRPPCPTANPIPYDVVPKPVAPSTASTCVDDPTVPLNSQCYVITPSSEPTPNYSALSSFIASQDPEPSTVPTNGISALPLMKTPNVSISPVELSPGPKTTDAVRLQAGAMTTPIVDSTRSRRRPADLLSLRVPPPPKPPDLLSLRVPPPPKYTFGLKHLLSRPRYVTRPRESVPCSSQDKWTLLGPPHNYMTSTSNHAYRKLDETSHPQIPAASSGPYALSPFTFVPTVDHFRIPPIPPRPPPLSTPYHSPHLMMRMISRPKTLHNSQTVPTEYQPSSDVPHPIMNLILYVLPWIQTSTQYSPPTPPPAPNTPRPIPGTRLINYTSCTLTSPTHFPLVLNSTVGDVSKFLISTVCSPMELSIILVNARSLLPKVRNLRAIIAVAQPSLICVTETWFSVETPDTAVSIPGYNIHRCERRNSRGGGCAIYSKSELRATRIDDSGLEGIPEAIWISIEQTK</sequence>
<dbReference type="EMBL" id="DF145182">
    <property type="protein sequence ID" value="GAA57921.1"/>
    <property type="molecule type" value="Genomic_DNA"/>
</dbReference>
<proteinExistence type="predicted"/>
<name>G7YY92_CLOSI</name>
<evidence type="ECO:0000259" key="2">
    <source>
        <dbReference type="Pfam" id="PF03372"/>
    </source>
</evidence>
<dbReference type="InterPro" id="IPR036691">
    <property type="entry name" value="Endo/exonu/phosph_ase_sf"/>
</dbReference>
<dbReference type="AlphaFoldDB" id="G7YY92"/>
<organism evidence="3 4">
    <name type="scientific">Clonorchis sinensis</name>
    <name type="common">Chinese liver fluke</name>
    <dbReference type="NCBI Taxonomy" id="79923"/>
    <lineage>
        <taxon>Eukaryota</taxon>
        <taxon>Metazoa</taxon>
        <taxon>Spiralia</taxon>
        <taxon>Lophotrochozoa</taxon>
        <taxon>Platyhelminthes</taxon>
        <taxon>Trematoda</taxon>
        <taxon>Digenea</taxon>
        <taxon>Opisthorchiida</taxon>
        <taxon>Opisthorchiata</taxon>
        <taxon>Opisthorchiidae</taxon>
        <taxon>Clonorchis</taxon>
    </lineage>
</organism>
<dbReference type="GO" id="GO:0003824">
    <property type="term" value="F:catalytic activity"/>
    <property type="evidence" value="ECO:0007669"/>
    <property type="project" value="InterPro"/>
</dbReference>
<dbReference type="SUPFAM" id="SSF56219">
    <property type="entry name" value="DNase I-like"/>
    <property type="match status" value="1"/>
</dbReference>
<keyword evidence="4" id="KW-1185">Reference proteome</keyword>
<gene>
    <name evidence="3" type="ORF">CLF_113351</name>
</gene>